<proteinExistence type="inferred from homology"/>
<dbReference type="FunFam" id="1.20.1260.100:FF:000001">
    <property type="entry name" value="translocator protein 2"/>
    <property type="match status" value="1"/>
</dbReference>
<dbReference type="AlphaFoldDB" id="A0A5C6CX07"/>
<gene>
    <name evidence="7" type="ORF">Poly41_68110</name>
</gene>
<keyword evidence="4 6" id="KW-1133">Transmembrane helix</keyword>
<comment type="caution">
    <text evidence="7">The sequence shown here is derived from an EMBL/GenBank/DDBJ whole genome shotgun (WGS) entry which is preliminary data.</text>
</comment>
<evidence type="ECO:0000256" key="5">
    <source>
        <dbReference type="ARBA" id="ARBA00023136"/>
    </source>
</evidence>
<evidence type="ECO:0000256" key="2">
    <source>
        <dbReference type="ARBA" id="ARBA00007524"/>
    </source>
</evidence>
<dbReference type="Proteomes" id="UP000319143">
    <property type="component" value="Unassembled WGS sequence"/>
</dbReference>
<name>A0A5C6CX07_9BACT</name>
<protein>
    <submittedName>
        <fullName evidence="7">TspO/MBR family protein</fullName>
    </submittedName>
</protein>
<evidence type="ECO:0000256" key="6">
    <source>
        <dbReference type="SAM" id="Phobius"/>
    </source>
</evidence>
<dbReference type="RefSeq" id="WP_146531467.1">
    <property type="nucleotide sequence ID" value="NZ_SJPV01000026.1"/>
</dbReference>
<accession>A0A5C6CX07</accession>
<dbReference type="EMBL" id="SJPV01000026">
    <property type="protein sequence ID" value="TWU28958.1"/>
    <property type="molecule type" value="Genomic_DNA"/>
</dbReference>
<keyword evidence="8" id="KW-1185">Reference proteome</keyword>
<feature type="transmembrane region" description="Helical" evidence="6">
    <location>
        <begin position="7"/>
        <end position="29"/>
    </location>
</feature>
<dbReference type="OrthoDB" id="9795496at2"/>
<evidence type="ECO:0000313" key="7">
    <source>
        <dbReference type="EMBL" id="TWU28958.1"/>
    </source>
</evidence>
<feature type="transmembrane region" description="Helical" evidence="6">
    <location>
        <begin position="49"/>
        <end position="70"/>
    </location>
</feature>
<evidence type="ECO:0000256" key="4">
    <source>
        <dbReference type="ARBA" id="ARBA00022989"/>
    </source>
</evidence>
<dbReference type="Gene3D" id="1.20.1260.100">
    <property type="entry name" value="TspO/MBR protein"/>
    <property type="match status" value="1"/>
</dbReference>
<dbReference type="CDD" id="cd15904">
    <property type="entry name" value="TSPO_MBR"/>
    <property type="match status" value="1"/>
</dbReference>
<evidence type="ECO:0000313" key="8">
    <source>
        <dbReference type="Proteomes" id="UP000319143"/>
    </source>
</evidence>
<evidence type="ECO:0000256" key="1">
    <source>
        <dbReference type="ARBA" id="ARBA00004141"/>
    </source>
</evidence>
<dbReference type="GO" id="GO:0033013">
    <property type="term" value="P:tetrapyrrole metabolic process"/>
    <property type="evidence" value="ECO:0007669"/>
    <property type="project" value="UniProtKB-ARBA"/>
</dbReference>
<dbReference type="InterPro" id="IPR038330">
    <property type="entry name" value="TspO/MBR-related_sf"/>
</dbReference>
<evidence type="ECO:0000256" key="3">
    <source>
        <dbReference type="ARBA" id="ARBA00022692"/>
    </source>
</evidence>
<comment type="subcellular location">
    <subcellularLocation>
        <location evidence="1">Membrane</location>
        <topology evidence="1">Multi-pass membrane protein</topology>
    </subcellularLocation>
</comment>
<dbReference type="Pfam" id="PF03073">
    <property type="entry name" value="TspO_MBR"/>
    <property type="match status" value="1"/>
</dbReference>
<dbReference type="GO" id="GO:0016020">
    <property type="term" value="C:membrane"/>
    <property type="evidence" value="ECO:0007669"/>
    <property type="project" value="UniProtKB-SubCell"/>
</dbReference>
<dbReference type="PANTHER" id="PTHR10057:SF0">
    <property type="entry name" value="TRANSLOCATOR PROTEIN"/>
    <property type="match status" value="1"/>
</dbReference>
<sequence length="158" mass="17722">MKNRTRWIGLAIFIGICLGAGGIGAIATTSEIESWYKTIETPSWNPPDYVFGPVWTTLFIMMAVAAWRVWKQEGFKPAATPLTLFAAQLGLNVAWSWVFFGMHQPGWAFVEIVILWLAIVATTVAFFRRSKVAGGLMLPYLAWVSFASVLNFAIWRMN</sequence>
<feature type="transmembrane region" description="Helical" evidence="6">
    <location>
        <begin position="134"/>
        <end position="155"/>
    </location>
</feature>
<comment type="similarity">
    <text evidence="2">Belongs to the TspO/BZRP family.</text>
</comment>
<feature type="transmembrane region" description="Helical" evidence="6">
    <location>
        <begin position="106"/>
        <end position="127"/>
    </location>
</feature>
<organism evidence="7 8">
    <name type="scientific">Novipirellula artificiosorum</name>
    <dbReference type="NCBI Taxonomy" id="2528016"/>
    <lineage>
        <taxon>Bacteria</taxon>
        <taxon>Pseudomonadati</taxon>
        <taxon>Planctomycetota</taxon>
        <taxon>Planctomycetia</taxon>
        <taxon>Pirellulales</taxon>
        <taxon>Pirellulaceae</taxon>
        <taxon>Novipirellula</taxon>
    </lineage>
</organism>
<dbReference type="PANTHER" id="PTHR10057">
    <property type="entry name" value="PERIPHERAL-TYPE BENZODIAZEPINE RECEPTOR"/>
    <property type="match status" value="1"/>
</dbReference>
<dbReference type="InterPro" id="IPR004307">
    <property type="entry name" value="TspO_MBR"/>
</dbReference>
<keyword evidence="5 6" id="KW-0472">Membrane</keyword>
<keyword evidence="3 6" id="KW-0812">Transmembrane</keyword>
<feature type="transmembrane region" description="Helical" evidence="6">
    <location>
        <begin position="82"/>
        <end position="100"/>
    </location>
</feature>
<reference evidence="7 8" key="1">
    <citation type="submission" date="2019-02" db="EMBL/GenBank/DDBJ databases">
        <title>Deep-cultivation of Planctomycetes and their phenomic and genomic characterization uncovers novel biology.</title>
        <authorList>
            <person name="Wiegand S."/>
            <person name="Jogler M."/>
            <person name="Boedeker C."/>
            <person name="Pinto D."/>
            <person name="Vollmers J."/>
            <person name="Rivas-Marin E."/>
            <person name="Kohn T."/>
            <person name="Peeters S.H."/>
            <person name="Heuer A."/>
            <person name="Rast P."/>
            <person name="Oberbeckmann S."/>
            <person name="Bunk B."/>
            <person name="Jeske O."/>
            <person name="Meyerdierks A."/>
            <person name="Storesund J.E."/>
            <person name="Kallscheuer N."/>
            <person name="Luecker S."/>
            <person name="Lage O.M."/>
            <person name="Pohl T."/>
            <person name="Merkel B.J."/>
            <person name="Hornburger P."/>
            <person name="Mueller R.-W."/>
            <person name="Bruemmer F."/>
            <person name="Labrenz M."/>
            <person name="Spormann A.M."/>
            <person name="Op Den Camp H."/>
            <person name="Overmann J."/>
            <person name="Amann R."/>
            <person name="Jetten M.S.M."/>
            <person name="Mascher T."/>
            <person name="Medema M.H."/>
            <person name="Devos D.P."/>
            <person name="Kaster A.-K."/>
            <person name="Ovreas L."/>
            <person name="Rohde M."/>
            <person name="Galperin M.Y."/>
            <person name="Jogler C."/>
        </authorList>
    </citation>
    <scope>NUCLEOTIDE SEQUENCE [LARGE SCALE GENOMIC DNA]</scope>
    <source>
        <strain evidence="7 8">Poly41</strain>
    </source>
</reference>
<dbReference type="PIRSF" id="PIRSF005859">
    <property type="entry name" value="PBR"/>
    <property type="match status" value="1"/>
</dbReference>